<gene>
    <name evidence="2" type="ORF">GQ588_02300</name>
</gene>
<accession>A0A857DE85</accession>
<dbReference type="CDD" id="cd11614">
    <property type="entry name" value="SAF_CpaB_FlgA_like"/>
    <property type="match status" value="1"/>
</dbReference>
<dbReference type="Gene3D" id="3.90.1210.10">
    <property type="entry name" value="Antifreeze-like/N-acetylneuraminic acid synthase C-terminal domain"/>
    <property type="match status" value="1"/>
</dbReference>
<evidence type="ECO:0000259" key="1">
    <source>
        <dbReference type="SMART" id="SM00858"/>
    </source>
</evidence>
<dbReference type="Proteomes" id="UP000430508">
    <property type="component" value="Chromosome"/>
</dbReference>
<proteinExistence type="predicted"/>
<feature type="domain" description="SAF" evidence="1">
    <location>
        <begin position="31"/>
        <end position="93"/>
    </location>
</feature>
<protein>
    <submittedName>
        <fullName evidence="2">Pilus assembly protein CpaB</fullName>
    </submittedName>
</protein>
<sequence>MRRVLFILGLVIALGSGIGLYFYMDYAKGLISVVYAATNITEDTVISAQQLKVKNVPRESVPSGVAASINQVVNKSLNWPLKEGDPVRLDKIEQNTKAEVENSRLIAFKTDYNGSIAGLAKYGQTVDLVLTLDPKQTGNLSLSGYIVTGLFIEATADSSGKILSSADIPNLNRSASVVSLSGSEQTTGIPTEIIAKVTSKQFLVIKQAETMGTISLGQRDKNAMDLYNINNVIENSQMNIGKDFIVSLLQLQK</sequence>
<dbReference type="InterPro" id="IPR013974">
    <property type="entry name" value="SAF"/>
</dbReference>
<reference evidence="2 3" key="1">
    <citation type="submission" date="2019-12" db="EMBL/GenBank/DDBJ databases">
        <title>Sequence classification of anaerobic respiratory reductive dehalogenases: First we see many, then we see few.</title>
        <authorList>
            <person name="Molenda O."/>
            <person name="Puentes Jacome L.A."/>
            <person name="Cao X."/>
            <person name="Nesbo C.L."/>
            <person name="Tang S."/>
            <person name="Morson N."/>
            <person name="Patron J."/>
            <person name="Lomheim L."/>
            <person name="Wishart D.S."/>
            <person name="Edwards E.A."/>
        </authorList>
    </citation>
    <scope>NUCLEOTIDE SEQUENCE [LARGE SCALE GENOMIC DNA]</scope>
    <source>
        <strain evidence="2 3">12DCA</strain>
    </source>
</reference>
<dbReference type="AlphaFoldDB" id="A0A857DE85"/>
<name>A0A857DE85_9FIRM</name>
<evidence type="ECO:0000313" key="2">
    <source>
        <dbReference type="EMBL" id="QGZ99563.1"/>
    </source>
</evidence>
<evidence type="ECO:0000313" key="3">
    <source>
        <dbReference type="Proteomes" id="UP000430508"/>
    </source>
</evidence>
<organism evidence="2 3">
    <name type="scientific">Dehalobacter restrictus</name>
    <dbReference type="NCBI Taxonomy" id="55583"/>
    <lineage>
        <taxon>Bacteria</taxon>
        <taxon>Bacillati</taxon>
        <taxon>Bacillota</taxon>
        <taxon>Clostridia</taxon>
        <taxon>Eubacteriales</taxon>
        <taxon>Desulfitobacteriaceae</taxon>
        <taxon>Dehalobacter</taxon>
    </lineage>
</organism>
<dbReference type="EMBL" id="CP046996">
    <property type="protein sequence ID" value="QGZ99563.1"/>
    <property type="molecule type" value="Genomic_DNA"/>
</dbReference>
<dbReference type="Pfam" id="PF08666">
    <property type="entry name" value="SAF"/>
    <property type="match status" value="1"/>
</dbReference>
<dbReference type="SMART" id="SM00858">
    <property type="entry name" value="SAF"/>
    <property type="match status" value="1"/>
</dbReference>